<reference evidence="1 2" key="1">
    <citation type="submission" date="2024-08" db="EMBL/GenBank/DDBJ databases">
        <title>Sulfate-reducing bacteria isolated from formation water of the oil field in Kazakhstan and description of Pseudodesulfovibrio sp.</title>
        <authorList>
            <person name="Bidzhieva S.K."/>
            <person name="Tourova T.P."/>
            <person name="Grouzdev D.S."/>
            <person name="Beletsky A.V."/>
            <person name="Sokolova D.S."/>
            <person name="Samigullina S.R."/>
            <person name="Poltaraus A.B."/>
            <person name="Avtukh A.N."/>
            <person name="Tereshina V.M."/>
            <person name="Zhaparov N.S."/>
            <person name="Mardanov A.V."/>
            <person name="Nazina T.N."/>
        </authorList>
    </citation>
    <scope>NUCLEOTIDE SEQUENCE [LARGE SCALE GENOMIC DNA]</scope>
    <source>
        <strain evidence="1 2">9FUS</strain>
    </source>
</reference>
<dbReference type="EMBL" id="JBGLYH010000068">
    <property type="protein sequence ID" value="MEZ7198429.1"/>
    <property type="molecule type" value="Genomic_DNA"/>
</dbReference>
<evidence type="ECO:0000313" key="1">
    <source>
        <dbReference type="EMBL" id="MEZ7198429.1"/>
    </source>
</evidence>
<comment type="caution">
    <text evidence="1">The sequence shown here is derived from an EMBL/GenBank/DDBJ whole genome shotgun (WGS) entry which is preliminary data.</text>
</comment>
<dbReference type="Proteomes" id="UP001568698">
    <property type="component" value="Unassembled WGS sequence"/>
</dbReference>
<name>A0ABV4K634_9BACT</name>
<gene>
    <name evidence="1" type="ORF">AB6M95_16890</name>
</gene>
<sequence length="154" mass="16063">MQGYSRIRTYFLGVIITAALLAGTGGTGRAEEGSRVVGAGLPKTAGLVLDCRGYAYTMDRAAGTILCVPPDGDPMVYARVDAPTALAVDRLRTLFVGTASGDIFAVEPDGSVSRVFRCGSPVSGLSLDRDGNLLAATGNGAILRVTREDFRFSD</sequence>
<dbReference type="InterPro" id="IPR011042">
    <property type="entry name" value="6-blade_b-propeller_TolB-like"/>
</dbReference>
<dbReference type="SUPFAM" id="SSF63829">
    <property type="entry name" value="Calcium-dependent phosphotriesterase"/>
    <property type="match status" value="1"/>
</dbReference>
<accession>A0ABV4K634</accession>
<keyword evidence="2" id="KW-1185">Reference proteome</keyword>
<dbReference type="Gene3D" id="2.120.10.30">
    <property type="entry name" value="TolB, C-terminal domain"/>
    <property type="match status" value="1"/>
</dbReference>
<evidence type="ECO:0000313" key="2">
    <source>
        <dbReference type="Proteomes" id="UP001568698"/>
    </source>
</evidence>
<protein>
    <submittedName>
        <fullName evidence="1">Uncharacterized protein</fullName>
    </submittedName>
</protein>
<proteinExistence type="predicted"/>
<organism evidence="1 2">
    <name type="scientific">Pseudodesulfovibrio karagichevae</name>
    <dbReference type="NCBI Taxonomy" id="3239305"/>
    <lineage>
        <taxon>Bacteria</taxon>
        <taxon>Pseudomonadati</taxon>
        <taxon>Thermodesulfobacteriota</taxon>
        <taxon>Desulfovibrionia</taxon>
        <taxon>Desulfovibrionales</taxon>
        <taxon>Desulfovibrionaceae</taxon>
    </lineage>
</organism>
<dbReference type="RefSeq" id="WP_371387918.1">
    <property type="nucleotide sequence ID" value="NZ_JBGLYH010000068.1"/>
</dbReference>